<sequence>MILFATLLLLPLVTVDAVGTLTLLDYPSRQICLHRPDNRLSINEISSNDCLRLEINVHHYEHNIVISFLNAKRVCSYMCINKCGDVYYDSVFHTQDCRLTTAAFDGIETLSVHRGNYSDFVATHDFYNFVPVSFKEGDTIERQHSGMVFKYTALSTQQTCALSLTPLMTTKKCTVSTHRYDTEYKPRRHYKDYSLWRKLLILIGVVEYKVPDEKQTLLSYTEYTNE</sequence>
<evidence type="ECO:0000313" key="5">
    <source>
        <dbReference type="EMBL" id="QGY99750.1"/>
    </source>
</evidence>
<name>A0A097P1X6_GVCP</name>
<evidence type="ECO:0000313" key="1">
    <source>
        <dbReference type="EMBL" id="AIU37001.1"/>
    </source>
</evidence>
<dbReference type="InterPro" id="IPR008996">
    <property type="entry name" value="IL1/FGF"/>
</dbReference>
<reference evidence="3" key="2">
    <citation type="journal article" date="2019" name="Virology">
        <title>Single nucleotide polymorphism (SNP) frequencies and distribution reveal complex genetic composition of seven novel natural isolates of Cydia pomonella granulovirus.</title>
        <authorList>
            <person name="Fan J."/>
            <person name="Wennmann J.T."/>
            <person name="Wang D."/>
            <person name="Jehle J.A."/>
        </authorList>
    </citation>
    <scope>NUCLEOTIDE SEQUENCE</scope>
    <source>
        <strain evidence="3">CpGV-ALE</strain>
        <strain evidence="4">CpGV-KS1</strain>
        <strain evidence="5">CpGV-KS2</strain>
        <strain evidence="6">CpGV-ZY</strain>
    </source>
</reference>
<reference evidence="2" key="1">
    <citation type="journal article" date="2014" name="Proc. Natl. Acad. Sci. U.S.A.">
        <title>Baculovirus resistance in codling moth is virus isolate-dependent and the consequence of a mutation in viral gene pe38.</title>
        <authorList>
            <person name="Gebhardt M.M."/>
            <person name="Eberle K.E."/>
            <person name="Radtke P."/>
            <person name="Jehle J.A."/>
        </authorList>
    </citation>
    <scope>NUCLEOTIDE SEQUENCE</scope>
    <source>
        <strain evidence="2">CpGV-I12</strain>
        <strain evidence="1">CpGV-M</strain>
    </source>
</reference>
<gene>
    <name evidence="2" type="primary">orf76</name>
</gene>
<organism evidence="2">
    <name type="scientific">Cydia pomonella granulosis virus</name>
    <name type="common">CpGV</name>
    <name type="synonym">Cydia pomonella granulovirus</name>
    <dbReference type="NCBI Taxonomy" id="28289"/>
    <lineage>
        <taxon>Viruses</taxon>
        <taxon>Viruses incertae sedis</taxon>
        <taxon>Naldaviricetes</taxon>
        <taxon>Lefavirales</taxon>
        <taxon>Baculoviridae</taxon>
        <taxon>Betabaculovirus</taxon>
        <taxon>Betabaculovirus cypomonellae</taxon>
    </lineage>
</organism>
<proteinExistence type="predicted"/>
<organismHost>
    <name type="scientific">Cydia pomonella</name>
    <name type="common">Codling moth</name>
    <dbReference type="NCBI Taxonomy" id="82600"/>
</organismHost>
<dbReference type="EMBL" id="KM217575">
    <property type="protein sequence ID" value="AIU37001.1"/>
    <property type="molecule type" value="Genomic_DNA"/>
</dbReference>
<evidence type="ECO:0000313" key="6">
    <source>
        <dbReference type="EMBL" id="QGZ00175.1"/>
    </source>
</evidence>
<dbReference type="EMBL" id="MN696167">
    <property type="protein sequence ID" value="QGY99608.1"/>
    <property type="molecule type" value="Genomic_DNA"/>
</dbReference>
<dbReference type="EMBL" id="MN696165">
    <property type="protein sequence ID" value="QGY99324.1"/>
    <property type="molecule type" value="Genomic_DNA"/>
</dbReference>
<evidence type="ECO:0000313" key="3">
    <source>
        <dbReference type="EMBL" id="QGY99324.1"/>
    </source>
</evidence>
<dbReference type="EMBL" id="MN696171">
    <property type="protein sequence ID" value="QGZ00175.1"/>
    <property type="molecule type" value="Genomic_DNA"/>
</dbReference>
<protein>
    <submittedName>
        <fullName evidence="2 3">FGF-1</fullName>
    </submittedName>
</protein>
<dbReference type="SUPFAM" id="SSF50353">
    <property type="entry name" value="Cytokine"/>
    <property type="match status" value="1"/>
</dbReference>
<dbReference type="EMBL" id="MN696168">
    <property type="protein sequence ID" value="QGY99750.1"/>
    <property type="molecule type" value="Genomic_DNA"/>
</dbReference>
<evidence type="ECO:0000313" key="4">
    <source>
        <dbReference type="EMBL" id="QGY99608.1"/>
    </source>
</evidence>
<evidence type="ECO:0000313" key="2">
    <source>
        <dbReference type="EMBL" id="AIU37143.1"/>
    </source>
</evidence>
<dbReference type="EMBL" id="KM217576">
    <property type="protein sequence ID" value="AIU37143.1"/>
    <property type="molecule type" value="Genomic_DNA"/>
</dbReference>
<accession>A0A097P1X6</accession>